<gene>
    <name evidence="1" type="ORF">OMED0929_LOCUS5481</name>
</gene>
<organism evidence="1">
    <name type="scientific">Ostreococcus mediterraneus</name>
    <dbReference type="NCBI Taxonomy" id="1486918"/>
    <lineage>
        <taxon>Eukaryota</taxon>
        <taxon>Viridiplantae</taxon>
        <taxon>Chlorophyta</taxon>
        <taxon>Mamiellophyceae</taxon>
        <taxon>Mamiellales</taxon>
        <taxon>Bathycoccaceae</taxon>
        <taxon>Ostreococcus</taxon>
    </lineage>
</organism>
<dbReference type="InterPro" id="IPR018616">
    <property type="entry name" value="GUCD1"/>
</dbReference>
<dbReference type="PANTHER" id="PTHR31400">
    <property type="entry name" value="GUANYLYL CYCLASE DOMAIN CONTAINING PROTEIN 1 GUCD1"/>
    <property type="match status" value="1"/>
</dbReference>
<proteinExistence type="predicted"/>
<evidence type="ECO:0008006" key="2">
    <source>
        <dbReference type="Google" id="ProtNLM"/>
    </source>
</evidence>
<dbReference type="AlphaFoldDB" id="A0A7S0KNU1"/>
<protein>
    <recommendedName>
        <fullName evidence="2">Guanylyl cyclase</fullName>
    </recommendedName>
</protein>
<dbReference type="EMBL" id="HBEW01006486">
    <property type="protein sequence ID" value="CAD8585507.1"/>
    <property type="molecule type" value="Transcribed_RNA"/>
</dbReference>
<reference evidence="1" key="1">
    <citation type="submission" date="2021-01" db="EMBL/GenBank/DDBJ databases">
        <authorList>
            <person name="Corre E."/>
            <person name="Pelletier E."/>
            <person name="Niang G."/>
            <person name="Scheremetjew M."/>
            <person name="Finn R."/>
            <person name="Kale V."/>
            <person name="Holt S."/>
            <person name="Cochrane G."/>
            <person name="Meng A."/>
            <person name="Brown T."/>
            <person name="Cohen L."/>
        </authorList>
    </citation>
    <scope>NUCLEOTIDE SEQUENCE</scope>
    <source>
        <strain evidence="1">Clade-D-RCC2572</strain>
    </source>
</reference>
<sequence>MQSHSRVRAGVRVGASAMARDDAAECGADCAPMDAPHRRRLTRSMRANEREVAFVDAHEVFRALAFETTSRTARGELGMSNVCLERQRERWDCGVACACMCARAAARTAGAGKESQSFELAMMTRACGTKSVWTIDLAYVLRAFGVVSVMFTSFLGVNLQYATASFYREEILRDVRRVERLFASARERGVDVRLGRMSKHTVAELVGSGRVACVALVDKSLLYTASDSEDDVDHASEGRRPHFVGHYVVVCGIVDAERFVIRDPARDDDASTLISARAFDAARRAFGTDDDLIFVNLERFDAEQCRRAMALYASPAA</sequence>
<evidence type="ECO:0000313" key="1">
    <source>
        <dbReference type="EMBL" id="CAD8585507.1"/>
    </source>
</evidence>
<name>A0A7S0KNU1_9CHLO</name>
<dbReference type="Pfam" id="PF09778">
    <property type="entry name" value="Guanylate_cyc_2"/>
    <property type="match status" value="1"/>
</dbReference>
<accession>A0A7S0KNU1</accession>
<dbReference type="PANTHER" id="PTHR31400:SF1">
    <property type="entry name" value="PROTEIN GUCD1"/>
    <property type="match status" value="1"/>
</dbReference>